<reference evidence="1 2" key="1">
    <citation type="journal article" date="2018" name="Plant J.">
        <title>Genome sequences of Chlorella sorokiniana UTEX 1602 and Micractinium conductrix SAG 241.80: implications to maltose excretion by a green alga.</title>
        <authorList>
            <person name="Arriola M.B."/>
            <person name="Velmurugan N."/>
            <person name="Zhang Y."/>
            <person name="Plunkett M.H."/>
            <person name="Hondzo H."/>
            <person name="Barney B.M."/>
        </authorList>
    </citation>
    <scope>NUCLEOTIDE SEQUENCE [LARGE SCALE GENOMIC DNA]</scope>
    <source>
        <strain evidence="1 2">SAG 241.80</strain>
    </source>
</reference>
<keyword evidence="2" id="KW-1185">Reference proteome</keyword>
<evidence type="ECO:0000313" key="2">
    <source>
        <dbReference type="Proteomes" id="UP000239649"/>
    </source>
</evidence>
<evidence type="ECO:0000313" key="1">
    <source>
        <dbReference type="EMBL" id="PSC67749.1"/>
    </source>
</evidence>
<name>A0A2P6V0Y4_9CHLO</name>
<organism evidence="1 2">
    <name type="scientific">Micractinium conductrix</name>
    <dbReference type="NCBI Taxonomy" id="554055"/>
    <lineage>
        <taxon>Eukaryota</taxon>
        <taxon>Viridiplantae</taxon>
        <taxon>Chlorophyta</taxon>
        <taxon>core chlorophytes</taxon>
        <taxon>Trebouxiophyceae</taxon>
        <taxon>Chlorellales</taxon>
        <taxon>Chlorellaceae</taxon>
        <taxon>Chlorella clade</taxon>
        <taxon>Micractinium</taxon>
    </lineage>
</organism>
<dbReference type="EMBL" id="LHPF02000049">
    <property type="protein sequence ID" value="PSC67749.1"/>
    <property type="molecule type" value="Genomic_DNA"/>
</dbReference>
<gene>
    <name evidence="1" type="ORF">C2E20_8628</name>
</gene>
<accession>A0A2P6V0Y4</accession>
<proteinExistence type="predicted"/>
<dbReference type="Proteomes" id="UP000239649">
    <property type="component" value="Unassembled WGS sequence"/>
</dbReference>
<dbReference type="AlphaFoldDB" id="A0A2P6V0Y4"/>
<sequence>MSGFRRFLGGRRNGQSQAAVAAAPLAPDNAAAGVLFDETATYEVNLGKFVASSPEFMEMHVGEGCLVDNLVAGRRVAQAERQQERHGTPGAVLAAVGPTYSTVKEVGMLLTLGLRASAAELAGPLPGCVGAFLQKHGEDPGHATWVAVQEVAGQNEAFLRLKRTREHFRHAHALQLASSLDFFTAAAATIGAPSAAIAQLPAYTKQAHGVSVGEFLSPGQPDFPGAIYAVAAAGAPIIALGRQLNRDYGLLVLPPGRAESLMAPLALIWREQLRTAYLDLESLAGLYQTLGHMPSEHTLCLLGVAHRAKDHLLSSDDLSLQHGWLHGALTECQAKHAVRAAKQALQAAAAADAKADLAGTVAVAARHAATAAGVNADQAGGAAAEAKQAAAGAASEAQAAREEAATADRKASEAGGATAAAQEAAAAASSVAYQARAEAAMGTKNTQQLGAQIGFLAQQQELLLQQVAAQVEQQVAALRQQTAAQVKQAVAVAVKRKFEEAENAPPRKKFLAGRAAAPSYGLFHGGQLFGGPTVSPLGQHNDGAHAAGAAAFLGHPAVAAEQQQEQPAAQYDMWGGQRLVRAVAALPAPLPAAAAQPAEVAHPFLQLAAPADLMPAILKPNALAAVAGATAAAAWQRHQPLPPFSPGSKAKADALAAEVRAKLGLAHE</sequence>
<protein>
    <submittedName>
        <fullName evidence="1">Uncharacterized protein</fullName>
    </submittedName>
</protein>
<comment type="caution">
    <text evidence="1">The sequence shown here is derived from an EMBL/GenBank/DDBJ whole genome shotgun (WGS) entry which is preliminary data.</text>
</comment>